<comment type="caution">
    <text evidence="2">The sequence shown here is derived from an EMBL/GenBank/DDBJ whole genome shotgun (WGS) entry which is preliminary data.</text>
</comment>
<dbReference type="EMBL" id="AVOT02084664">
    <property type="protein sequence ID" value="MBW0569584.1"/>
    <property type="molecule type" value="Genomic_DNA"/>
</dbReference>
<evidence type="ECO:0000313" key="3">
    <source>
        <dbReference type="Proteomes" id="UP000765509"/>
    </source>
</evidence>
<feature type="region of interest" description="Disordered" evidence="1">
    <location>
        <begin position="105"/>
        <end position="134"/>
    </location>
</feature>
<dbReference type="AlphaFoldDB" id="A0A9Q3PPS5"/>
<dbReference type="Proteomes" id="UP000765509">
    <property type="component" value="Unassembled WGS sequence"/>
</dbReference>
<feature type="region of interest" description="Disordered" evidence="1">
    <location>
        <begin position="71"/>
        <end position="93"/>
    </location>
</feature>
<sequence length="134" mass="15364">MVKERDSGYLLPEMDILRDYILEELEASVVIEGKSQLSTSDEIKRKKKTIFEDQILEEVIKQMEDIAKKIRKPPSQEAHGNEAPEELNPIKNVLDQMKELSEAVIPPKKVWKDKANTQGSGLEPNEQPLRPRNT</sequence>
<name>A0A9Q3PPS5_9BASI</name>
<keyword evidence="3" id="KW-1185">Reference proteome</keyword>
<proteinExistence type="predicted"/>
<dbReference type="OrthoDB" id="2506366at2759"/>
<protein>
    <submittedName>
        <fullName evidence="2">Uncharacterized protein</fullName>
    </submittedName>
</protein>
<gene>
    <name evidence="2" type="ORF">O181_109299</name>
</gene>
<evidence type="ECO:0000313" key="2">
    <source>
        <dbReference type="EMBL" id="MBW0569584.1"/>
    </source>
</evidence>
<evidence type="ECO:0000256" key="1">
    <source>
        <dbReference type="SAM" id="MobiDB-lite"/>
    </source>
</evidence>
<organism evidence="2 3">
    <name type="scientific">Austropuccinia psidii MF-1</name>
    <dbReference type="NCBI Taxonomy" id="1389203"/>
    <lineage>
        <taxon>Eukaryota</taxon>
        <taxon>Fungi</taxon>
        <taxon>Dikarya</taxon>
        <taxon>Basidiomycota</taxon>
        <taxon>Pucciniomycotina</taxon>
        <taxon>Pucciniomycetes</taxon>
        <taxon>Pucciniales</taxon>
        <taxon>Sphaerophragmiaceae</taxon>
        <taxon>Austropuccinia</taxon>
    </lineage>
</organism>
<accession>A0A9Q3PPS5</accession>
<reference evidence="2" key="1">
    <citation type="submission" date="2021-03" db="EMBL/GenBank/DDBJ databases">
        <title>Draft genome sequence of rust myrtle Austropuccinia psidii MF-1, a brazilian biotype.</title>
        <authorList>
            <person name="Quecine M.C."/>
            <person name="Pachon D.M.R."/>
            <person name="Bonatelli M.L."/>
            <person name="Correr F.H."/>
            <person name="Franceschini L.M."/>
            <person name="Leite T.F."/>
            <person name="Margarido G.R.A."/>
            <person name="Almeida C.A."/>
            <person name="Ferrarezi J.A."/>
            <person name="Labate C.A."/>
        </authorList>
    </citation>
    <scope>NUCLEOTIDE SEQUENCE</scope>
    <source>
        <strain evidence="2">MF-1</strain>
    </source>
</reference>